<reference evidence="1 2" key="1">
    <citation type="journal article" date="2014" name="Genome Announc.">
        <title>Complete Genome Sequence of Pseudomonas sp. Strain TKP, Isolated from a gamma-Hexachlorocyclohexane-Degrading Mixed Culture.</title>
        <authorList>
            <person name="Ohtsubo Y."/>
            <person name="Kishida K."/>
            <person name="Sato T."/>
            <person name="Tabata M."/>
            <person name="Kawasumi T."/>
            <person name="Ogura Y."/>
            <person name="Hayashi T."/>
            <person name="Tsuda M."/>
            <person name="Nagata Y."/>
        </authorList>
    </citation>
    <scope>NUCLEOTIDE SEQUENCE [LARGE SCALE GENOMIC DNA]</scope>
    <source>
        <strain evidence="1 2">TKP</strain>
    </source>
</reference>
<organism evidence="1 2">
    <name type="scientific">Pseudomonas gorinensis</name>
    <dbReference type="NCBI Taxonomy" id="3240790"/>
    <lineage>
        <taxon>Bacteria</taxon>
        <taxon>Pseudomonadati</taxon>
        <taxon>Pseudomonadota</taxon>
        <taxon>Gammaproteobacteria</taxon>
        <taxon>Pseudomonadales</taxon>
        <taxon>Pseudomonadaceae</taxon>
        <taxon>Pseudomonas</taxon>
    </lineage>
</organism>
<dbReference type="Proteomes" id="UP000018725">
    <property type="component" value="Chromosome"/>
</dbReference>
<sequence>MDFYLVRGWSAPRFAGQFTGAAWPVKPENIESQLKG</sequence>
<protein>
    <submittedName>
        <fullName evidence="1">Uncharacterized protein</fullName>
    </submittedName>
</protein>
<accession>A0ACA7P2V9</accession>
<evidence type="ECO:0000313" key="1">
    <source>
        <dbReference type="EMBL" id="AHC34222.1"/>
    </source>
</evidence>
<name>A0ACA7P2V9_9PSED</name>
<gene>
    <name evidence="1" type="ORF">U771_08395</name>
</gene>
<keyword evidence="2" id="KW-1185">Reference proteome</keyword>
<proteinExistence type="predicted"/>
<evidence type="ECO:0000313" key="2">
    <source>
        <dbReference type="Proteomes" id="UP000018725"/>
    </source>
</evidence>
<dbReference type="EMBL" id="CP006852">
    <property type="protein sequence ID" value="AHC34222.1"/>
    <property type="molecule type" value="Genomic_DNA"/>
</dbReference>